<evidence type="ECO:0000256" key="1">
    <source>
        <dbReference type="SAM" id="SignalP"/>
    </source>
</evidence>
<evidence type="ECO:0000313" key="3">
    <source>
        <dbReference type="EMBL" id="KAK7423412.1"/>
    </source>
</evidence>
<name>A0ABR1HQX8_9HYPO</name>
<dbReference type="Gene3D" id="3.40.50.1110">
    <property type="entry name" value="SGNH hydrolase"/>
    <property type="match status" value="1"/>
</dbReference>
<dbReference type="PANTHER" id="PTHR37981">
    <property type="entry name" value="LIPASE 2"/>
    <property type="match status" value="1"/>
</dbReference>
<dbReference type="Pfam" id="PF13472">
    <property type="entry name" value="Lipase_GDSL_2"/>
    <property type="match status" value="1"/>
</dbReference>
<feature type="chain" id="PRO_5045712807" description="SGNH hydrolase-type esterase domain-containing protein" evidence="1">
    <location>
        <begin position="23"/>
        <end position="245"/>
    </location>
</feature>
<sequence length="245" mass="26806">MSLSRLSSLLTLSSTIQTYAQAMRGSILPSVGIGTSTHQKLTKRADDPAEFSWVKRWAAIGDSYTAGIGCGVLMGDILTEELTITLPNGMISGHGDWYCARYDMAYPMIIDQLLGGQVEDFQYHACSGNRSQQIFQQAEQLNIDLDLVVMTVGGNDFCLAGIIQSCILLSSRAYEECETVIDKAEENVDAIIKNNVKEVLYALNDKMNDDGIVVVNGYAQFFNTDRQLRGSVLGFLLVAEAPPQS</sequence>
<dbReference type="CDD" id="cd01823">
    <property type="entry name" value="SEST_like"/>
    <property type="match status" value="1"/>
</dbReference>
<protein>
    <recommendedName>
        <fullName evidence="2">SGNH hydrolase-type esterase domain-containing protein</fullName>
    </recommendedName>
</protein>
<dbReference type="SUPFAM" id="SSF52266">
    <property type="entry name" value="SGNH hydrolase"/>
    <property type="match status" value="1"/>
</dbReference>
<dbReference type="Proteomes" id="UP001498421">
    <property type="component" value="Unassembled WGS sequence"/>
</dbReference>
<evidence type="ECO:0000313" key="4">
    <source>
        <dbReference type="Proteomes" id="UP001498421"/>
    </source>
</evidence>
<dbReference type="InterPro" id="IPR013830">
    <property type="entry name" value="SGNH_hydro"/>
</dbReference>
<gene>
    <name evidence="3" type="ORF">QQZ08_009090</name>
</gene>
<evidence type="ECO:0000259" key="2">
    <source>
        <dbReference type="Pfam" id="PF13472"/>
    </source>
</evidence>
<dbReference type="EMBL" id="JAZAVK010000099">
    <property type="protein sequence ID" value="KAK7423412.1"/>
    <property type="molecule type" value="Genomic_DNA"/>
</dbReference>
<dbReference type="InterPro" id="IPR037460">
    <property type="entry name" value="SEST-like"/>
</dbReference>
<reference evidence="3 4" key="1">
    <citation type="journal article" date="2025" name="Microbiol. Resour. Announc.">
        <title>Draft genome sequences for Neonectria magnoliae and Neonectria punicea, canker pathogens of Liriodendron tulipifera and Acer saccharum in West Virginia.</title>
        <authorList>
            <person name="Petronek H.M."/>
            <person name="Kasson M.T."/>
            <person name="Metheny A.M."/>
            <person name="Stauder C.M."/>
            <person name="Lovett B."/>
            <person name="Lynch S.C."/>
            <person name="Garnas J.R."/>
            <person name="Kasson L.R."/>
            <person name="Stajich J.E."/>
        </authorList>
    </citation>
    <scope>NUCLEOTIDE SEQUENCE [LARGE SCALE GENOMIC DNA]</scope>
    <source>
        <strain evidence="3 4">NRRL 64651</strain>
    </source>
</reference>
<organism evidence="3 4">
    <name type="scientific">Neonectria magnoliae</name>
    <dbReference type="NCBI Taxonomy" id="2732573"/>
    <lineage>
        <taxon>Eukaryota</taxon>
        <taxon>Fungi</taxon>
        <taxon>Dikarya</taxon>
        <taxon>Ascomycota</taxon>
        <taxon>Pezizomycotina</taxon>
        <taxon>Sordariomycetes</taxon>
        <taxon>Hypocreomycetidae</taxon>
        <taxon>Hypocreales</taxon>
        <taxon>Nectriaceae</taxon>
        <taxon>Neonectria</taxon>
    </lineage>
</organism>
<keyword evidence="1" id="KW-0732">Signal</keyword>
<dbReference type="InterPro" id="IPR036514">
    <property type="entry name" value="SGNH_hydro_sf"/>
</dbReference>
<comment type="caution">
    <text evidence="3">The sequence shown here is derived from an EMBL/GenBank/DDBJ whole genome shotgun (WGS) entry which is preliminary data.</text>
</comment>
<accession>A0ABR1HQX8</accession>
<proteinExistence type="predicted"/>
<feature type="domain" description="SGNH hydrolase-type esterase" evidence="2">
    <location>
        <begin position="59"/>
        <end position="176"/>
    </location>
</feature>
<keyword evidence="4" id="KW-1185">Reference proteome</keyword>
<dbReference type="PANTHER" id="PTHR37981:SF1">
    <property type="entry name" value="SGNH HYDROLASE-TYPE ESTERASE DOMAIN-CONTAINING PROTEIN"/>
    <property type="match status" value="1"/>
</dbReference>
<feature type="signal peptide" evidence="1">
    <location>
        <begin position="1"/>
        <end position="22"/>
    </location>
</feature>